<dbReference type="GO" id="GO:0005509">
    <property type="term" value="F:calcium ion binding"/>
    <property type="evidence" value="ECO:0007669"/>
    <property type="project" value="InterPro"/>
</dbReference>
<comment type="caution">
    <text evidence="9">Lacks conserved residue(s) required for the propagation of feature annotation.</text>
</comment>
<dbReference type="CDD" id="cd00054">
    <property type="entry name" value="EGF_CA"/>
    <property type="match status" value="1"/>
</dbReference>
<dbReference type="SMART" id="SM00179">
    <property type="entry name" value="EGF_CA"/>
    <property type="match status" value="1"/>
</dbReference>
<dbReference type="InterPro" id="IPR050442">
    <property type="entry name" value="Peptidase_S1_coag_factors"/>
</dbReference>
<keyword evidence="5" id="KW-0964">Secreted</keyword>
<evidence type="ECO:0000256" key="4">
    <source>
        <dbReference type="ARBA" id="ARBA00022479"/>
    </source>
</evidence>
<evidence type="ECO:0000256" key="2">
    <source>
        <dbReference type="ARBA" id="ARBA00004613"/>
    </source>
</evidence>
<dbReference type="GO" id="GO:0005615">
    <property type="term" value="C:extracellular space"/>
    <property type="evidence" value="ECO:0007669"/>
    <property type="project" value="TreeGrafter"/>
</dbReference>
<evidence type="ECO:0000259" key="11">
    <source>
        <dbReference type="PROSITE" id="PS50998"/>
    </source>
</evidence>
<proteinExistence type="predicted"/>
<sequence length="157" mass="17673">MLNFVFFHHLHRPAFSTEPLKLLSIANVSHLSAVFYDSPAANQVLARQRRANAFLEEMKQGDMERECIEERCSFEEAKEIFQDMEKTVQKYLFPIAFTSQPCAHDGVCKDGIGTYACQCQTGYEGSNCEIVIFVLTCPNTMGLLGSASNTATRHMLH</sequence>
<dbReference type="InterPro" id="IPR001881">
    <property type="entry name" value="EGF-like_Ca-bd_dom"/>
</dbReference>
<protein>
    <recommendedName>
        <fullName evidence="3">coagulation factor Xa</fullName>
        <ecNumber evidence="3">3.4.21.6</ecNumber>
    </recommendedName>
</protein>
<dbReference type="FunFam" id="4.10.740.10:FF:000001">
    <property type="entry name" value="vitamin K-dependent protein S"/>
    <property type="match status" value="1"/>
</dbReference>
<keyword evidence="13" id="KW-1185">Reference proteome</keyword>
<dbReference type="EC" id="3.4.21.6" evidence="3"/>
<accession>A0A8C5DUB3</accession>
<dbReference type="InterPro" id="IPR000152">
    <property type="entry name" value="EGF-type_Asp/Asn_hydroxyl_site"/>
</dbReference>
<reference evidence="12" key="1">
    <citation type="submission" date="2020-06" db="EMBL/GenBank/DDBJ databases">
        <authorList>
            <consortium name="Wellcome Sanger Institute Data Sharing"/>
        </authorList>
    </citation>
    <scope>NUCLEOTIDE SEQUENCE [LARGE SCALE GENOMIC DNA]</scope>
</reference>
<dbReference type="Ensembl" id="ENSGWIT00000013421.1">
    <property type="protein sequence ID" value="ENSGWIP00000012018.1"/>
    <property type="gene ID" value="ENSGWIG00000007025.1"/>
</dbReference>
<dbReference type="SUPFAM" id="SSF57196">
    <property type="entry name" value="EGF/Laminin"/>
    <property type="match status" value="1"/>
</dbReference>
<reference evidence="12" key="2">
    <citation type="submission" date="2025-08" db="UniProtKB">
        <authorList>
            <consortium name="Ensembl"/>
        </authorList>
    </citation>
    <scope>IDENTIFICATION</scope>
</reference>
<evidence type="ECO:0000256" key="8">
    <source>
        <dbReference type="ARBA" id="ARBA00023180"/>
    </source>
</evidence>
<evidence type="ECO:0000256" key="7">
    <source>
        <dbReference type="ARBA" id="ARBA00023157"/>
    </source>
</evidence>
<evidence type="ECO:0000313" key="12">
    <source>
        <dbReference type="Ensembl" id="ENSGWIP00000012018.1"/>
    </source>
</evidence>
<dbReference type="PANTHER" id="PTHR24278:SF28">
    <property type="entry name" value="COAGULATION FACTOR X"/>
    <property type="match status" value="1"/>
</dbReference>
<dbReference type="Pfam" id="PF00594">
    <property type="entry name" value="Gla"/>
    <property type="match status" value="1"/>
</dbReference>
<evidence type="ECO:0000313" key="13">
    <source>
        <dbReference type="Proteomes" id="UP000694680"/>
    </source>
</evidence>
<dbReference type="PROSITE" id="PS01186">
    <property type="entry name" value="EGF_2"/>
    <property type="match status" value="1"/>
</dbReference>
<name>A0A8C5DUB3_GOUWI</name>
<organism evidence="12 13">
    <name type="scientific">Gouania willdenowi</name>
    <name type="common">Blunt-snouted clingfish</name>
    <name type="synonym">Lepadogaster willdenowi</name>
    <dbReference type="NCBI Taxonomy" id="441366"/>
    <lineage>
        <taxon>Eukaryota</taxon>
        <taxon>Metazoa</taxon>
        <taxon>Chordata</taxon>
        <taxon>Craniata</taxon>
        <taxon>Vertebrata</taxon>
        <taxon>Euteleostomi</taxon>
        <taxon>Actinopterygii</taxon>
        <taxon>Neopterygii</taxon>
        <taxon>Teleostei</taxon>
        <taxon>Neoteleostei</taxon>
        <taxon>Acanthomorphata</taxon>
        <taxon>Ovalentaria</taxon>
        <taxon>Blenniimorphae</taxon>
        <taxon>Blenniiformes</taxon>
        <taxon>Gobiesocoidei</taxon>
        <taxon>Gobiesocidae</taxon>
        <taxon>Gobiesocinae</taxon>
        <taxon>Gouania</taxon>
    </lineage>
</organism>
<keyword evidence="9" id="KW-0245">EGF-like domain</keyword>
<evidence type="ECO:0000256" key="9">
    <source>
        <dbReference type="PROSITE-ProRule" id="PRU00076"/>
    </source>
</evidence>
<dbReference type="Proteomes" id="UP000694680">
    <property type="component" value="Chromosome 3"/>
</dbReference>
<evidence type="ECO:0000259" key="10">
    <source>
        <dbReference type="PROSITE" id="PS50026"/>
    </source>
</evidence>
<dbReference type="Gene3D" id="2.10.25.10">
    <property type="entry name" value="Laminin"/>
    <property type="match status" value="1"/>
</dbReference>
<dbReference type="PANTHER" id="PTHR24278">
    <property type="entry name" value="COAGULATION FACTOR"/>
    <property type="match status" value="1"/>
</dbReference>
<dbReference type="PROSITE" id="PS50026">
    <property type="entry name" value="EGF_3"/>
    <property type="match status" value="1"/>
</dbReference>
<evidence type="ECO:0000256" key="5">
    <source>
        <dbReference type="ARBA" id="ARBA00022525"/>
    </source>
</evidence>
<evidence type="ECO:0000256" key="3">
    <source>
        <dbReference type="ARBA" id="ARBA00012181"/>
    </source>
</evidence>
<dbReference type="PROSITE" id="PS00022">
    <property type="entry name" value="EGF_1"/>
    <property type="match status" value="1"/>
</dbReference>
<keyword evidence="6" id="KW-0106">Calcium</keyword>
<dbReference type="SUPFAM" id="SSF57630">
    <property type="entry name" value="GLA-domain"/>
    <property type="match status" value="1"/>
</dbReference>
<feature type="domain" description="EGF-like" evidence="10">
    <location>
        <begin position="94"/>
        <end position="129"/>
    </location>
</feature>
<dbReference type="InterPro" id="IPR017857">
    <property type="entry name" value="Coagulation_fac-like_Gla_dom"/>
</dbReference>
<reference evidence="12" key="3">
    <citation type="submission" date="2025-09" db="UniProtKB">
        <authorList>
            <consortium name="Ensembl"/>
        </authorList>
    </citation>
    <scope>IDENTIFICATION</scope>
</reference>
<dbReference type="SMART" id="SM00069">
    <property type="entry name" value="GLA"/>
    <property type="match status" value="1"/>
</dbReference>
<comment type="subcellular location">
    <subcellularLocation>
        <location evidence="2">Secreted</location>
    </subcellularLocation>
</comment>
<dbReference type="InterPro" id="IPR000294">
    <property type="entry name" value="GLA_domain"/>
</dbReference>
<dbReference type="AlphaFoldDB" id="A0A8C5DUB3"/>
<dbReference type="PRINTS" id="PR00001">
    <property type="entry name" value="GLABLOOD"/>
</dbReference>
<feature type="domain" description="Gla" evidence="11">
    <location>
        <begin position="50"/>
        <end position="96"/>
    </location>
</feature>
<dbReference type="PROSITE" id="PS50998">
    <property type="entry name" value="GLA_2"/>
    <property type="match status" value="1"/>
</dbReference>
<comment type="catalytic activity">
    <reaction evidence="1">
        <text>Selective cleavage of Arg-|-Thr and then Arg-|-Ile bonds in prothrombin to form thrombin.</text>
        <dbReference type="EC" id="3.4.21.6"/>
    </reaction>
</comment>
<keyword evidence="4" id="KW-0301">Gamma-carboxyglutamic acid</keyword>
<dbReference type="Pfam" id="PF00008">
    <property type="entry name" value="EGF"/>
    <property type="match status" value="1"/>
</dbReference>
<evidence type="ECO:0000256" key="1">
    <source>
        <dbReference type="ARBA" id="ARBA00001239"/>
    </source>
</evidence>
<feature type="disulfide bond" evidence="9">
    <location>
        <begin position="119"/>
        <end position="128"/>
    </location>
</feature>
<dbReference type="InterPro" id="IPR000742">
    <property type="entry name" value="EGF"/>
</dbReference>
<keyword evidence="8" id="KW-0325">Glycoprotein</keyword>
<dbReference type="Gene3D" id="4.10.740.10">
    <property type="entry name" value="Coagulation Factor IX"/>
    <property type="match status" value="1"/>
</dbReference>
<dbReference type="InterPro" id="IPR035972">
    <property type="entry name" value="GLA-like_dom_SF"/>
</dbReference>
<evidence type="ECO:0000256" key="6">
    <source>
        <dbReference type="ARBA" id="ARBA00022837"/>
    </source>
</evidence>
<keyword evidence="7 9" id="KW-1015">Disulfide bond</keyword>
<dbReference type="GO" id="GO:0004252">
    <property type="term" value="F:serine-type endopeptidase activity"/>
    <property type="evidence" value="ECO:0007669"/>
    <property type="project" value="UniProtKB-EC"/>
</dbReference>
<dbReference type="PROSITE" id="PS00010">
    <property type="entry name" value="ASX_HYDROXYL"/>
    <property type="match status" value="1"/>
</dbReference>
<dbReference type="FunFam" id="2.10.25.10:FF:000039">
    <property type="entry name" value="Crumbs cell polarity complex component 1"/>
    <property type="match status" value="1"/>
</dbReference>